<gene>
    <name evidence="2" type="ORF">B0T18DRAFT_37052</name>
</gene>
<evidence type="ECO:0000313" key="3">
    <source>
        <dbReference type="Proteomes" id="UP001172155"/>
    </source>
</evidence>
<evidence type="ECO:0000256" key="1">
    <source>
        <dbReference type="SAM" id="Phobius"/>
    </source>
</evidence>
<reference evidence="2" key="1">
    <citation type="submission" date="2023-06" db="EMBL/GenBank/DDBJ databases">
        <title>Genome-scale phylogeny and comparative genomics of the fungal order Sordariales.</title>
        <authorList>
            <consortium name="Lawrence Berkeley National Laboratory"/>
            <person name="Hensen N."/>
            <person name="Bonometti L."/>
            <person name="Westerberg I."/>
            <person name="Brannstrom I.O."/>
            <person name="Guillou S."/>
            <person name="Cros-Aarteil S."/>
            <person name="Calhoun S."/>
            <person name="Haridas S."/>
            <person name="Kuo A."/>
            <person name="Mondo S."/>
            <person name="Pangilinan J."/>
            <person name="Riley R."/>
            <person name="LaButti K."/>
            <person name="Andreopoulos B."/>
            <person name="Lipzen A."/>
            <person name="Chen C."/>
            <person name="Yanf M."/>
            <person name="Daum C."/>
            <person name="Ng V."/>
            <person name="Clum A."/>
            <person name="Steindorff A."/>
            <person name="Ohm R."/>
            <person name="Martin F."/>
            <person name="Silar P."/>
            <person name="Natvig D."/>
            <person name="Lalanne C."/>
            <person name="Gautier V."/>
            <person name="Ament-velasquez S.L."/>
            <person name="Kruys A."/>
            <person name="Hutchinson M.I."/>
            <person name="Powell A.J."/>
            <person name="Barry K."/>
            <person name="Miller A.N."/>
            <person name="Grigoriev I.V."/>
            <person name="Debuchy R."/>
            <person name="Gladieux P."/>
            <person name="Thoren M.H."/>
            <person name="Johannesson H."/>
        </authorList>
    </citation>
    <scope>NUCLEOTIDE SEQUENCE</scope>
    <source>
        <strain evidence="2">SMH3187-1</strain>
    </source>
</reference>
<keyword evidence="1" id="KW-1133">Transmembrane helix</keyword>
<keyword evidence="3" id="KW-1185">Reference proteome</keyword>
<comment type="caution">
    <text evidence="2">The sequence shown here is derived from an EMBL/GenBank/DDBJ whole genome shotgun (WGS) entry which is preliminary data.</text>
</comment>
<organism evidence="2 3">
    <name type="scientific">Schizothecium vesticola</name>
    <dbReference type="NCBI Taxonomy" id="314040"/>
    <lineage>
        <taxon>Eukaryota</taxon>
        <taxon>Fungi</taxon>
        <taxon>Dikarya</taxon>
        <taxon>Ascomycota</taxon>
        <taxon>Pezizomycotina</taxon>
        <taxon>Sordariomycetes</taxon>
        <taxon>Sordariomycetidae</taxon>
        <taxon>Sordariales</taxon>
        <taxon>Schizotheciaceae</taxon>
        <taxon>Schizothecium</taxon>
    </lineage>
</organism>
<name>A0AA40KD27_9PEZI</name>
<accession>A0AA40KD27</accession>
<sequence>MRVKISALCIDVMVCHYRLFVYISVLLHLFPFLFWPCDFPVLLAGPVMVLFRLHVVALGMFLLHPRQLRKYCSCCFTRGLDT</sequence>
<proteinExistence type="predicted"/>
<dbReference type="EMBL" id="JAUKUD010000001">
    <property type="protein sequence ID" value="KAK0754441.1"/>
    <property type="molecule type" value="Genomic_DNA"/>
</dbReference>
<feature type="transmembrane region" description="Helical" evidence="1">
    <location>
        <begin position="41"/>
        <end position="63"/>
    </location>
</feature>
<keyword evidence="1" id="KW-0812">Transmembrane</keyword>
<keyword evidence="1" id="KW-0472">Membrane</keyword>
<protein>
    <submittedName>
        <fullName evidence="2">Uncharacterized protein</fullName>
    </submittedName>
</protein>
<feature type="transmembrane region" description="Helical" evidence="1">
    <location>
        <begin position="12"/>
        <end position="35"/>
    </location>
</feature>
<evidence type="ECO:0000313" key="2">
    <source>
        <dbReference type="EMBL" id="KAK0754441.1"/>
    </source>
</evidence>
<dbReference type="AlphaFoldDB" id="A0AA40KD27"/>
<dbReference type="Proteomes" id="UP001172155">
    <property type="component" value="Unassembled WGS sequence"/>
</dbReference>